<reference evidence="3 4" key="1">
    <citation type="submission" date="2020-01" db="EMBL/GenBank/DDBJ databases">
        <title>A novel Bacillus sp. from Pasinler.</title>
        <authorList>
            <person name="Adiguzel A."/>
            <person name="Ay H."/>
            <person name="Baltaci M.O."/>
        </authorList>
    </citation>
    <scope>NUCLEOTIDE SEQUENCE [LARGE SCALE GENOMIC DNA]</scope>
    <source>
        <strain evidence="3 4">P1</strain>
    </source>
</reference>
<keyword evidence="4" id="KW-1185">Reference proteome</keyword>
<dbReference type="Pfam" id="PF00149">
    <property type="entry name" value="Metallophos"/>
    <property type="match status" value="1"/>
</dbReference>
<feature type="transmembrane region" description="Helical" evidence="1">
    <location>
        <begin position="5"/>
        <end position="23"/>
    </location>
</feature>
<feature type="domain" description="Calcineurin-like phosphoesterase" evidence="2">
    <location>
        <begin position="46"/>
        <end position="203"/>
    </location>
</feature>
<dbReference type="PANTHER" id="PTHR31302:SF32">
    <property type="entry name" value="PHOSPHOESTERASE"/>
    <property type="match status" value="1"/>
</dbReference>
<protein>
    <submittedName>
        <fullName evidence="3">Metallophosphoesterase</fullName>
    </submittedName>
</protein>
<keyword evidence="1" id="KW-0812">Transmembrane</keyword>
<keyword evidence="1" id="KW-1133">Transmembrane helix</keyword>
<dbReference type="SUPFAM" id="SSF56300">
    <property type="entry name" value="Metallo-dependent phosphatases"/>
    <property type="match status" value="1"/>
</dbReference>
<evidence type="ECO:0000313" key="4">
    <source>
        <dbReference type="Proteomes" id="UP000743899"/>
    </source>
</evidence>
<evidence type="ECO:0000313" key="3">
    <source>
        <dbReference type="EMBL" id="NCU17129.1"/>
    </source>
</evidence>
<evidence type="ECO:0000259" key="2">
    <source>
        <dbReference type="Pfam" id="PF00149"/>
    </source>
</evidence>
<organism evidence="3 4">
    <name type="scientific">Pallidibacillus pasinlerensis</name>
    <dbReference type="NCBI Taxonomy" id="2703818"/>
    <lineage>
        <taxon>Bacteria</taxon>
        <taxon>Bacillati</taxon>
        <taxon>Bacillota</taxon>
        <taxon>Bacilli</taxon>
        <taxon>Bacillales</taxon>
        <taxon>Bacillaceae</taxon>
        <taxon>Pallidibacillus</taxon>
    </lineage>
</organism>
<dbReference type="InterPro" id="IPR029052">
    <property type="entry name" value="Metallo-depent_PP-like"/>
</dbReference>
<dbReference type="InterPro" id="IPR004843">
    <property type="entry name" value="Calcineurin-like_PHP"/>
</dbReference>
<dbReference type="Gene3D" id="3.60.21.10">
    <property type="match status" value="1"/>
</dbReference>
<evidence type="ECO:0000256" key="1">
    <source>
        <dbReference type="SAM" id="Phobius"/>
    </source>
</evidence>
<dbReference type="PANTHER" id="PTHR31302">
    <property type="entry name" value="TRANSMEMBRANE PROTEIN WITH METALLOPHOSPHOESTERASE DOMAIN-RELATED"/>
    <property type="match status" value="1"/>
</dbReference>
<accession>A0ABX0A586</accession>
<dbReference type="RefSeq" id="WP_161919965.1">
    <property type="nucleotide sequence ID" value="NZ_JAACYS010000015.1"/>
</dbReference>
<gene>
    <name evidence="3" type="ORF">GW534_04995</name>
</gene>
<proteinExistence type="predicted"/>
<dbReference type="EMBL" id="JAACYS010000015">
    <property type="protein sequence ID" value="NCU17129.1"/>
    <property type="molecule type" value="Genomic_DNA"/>
</dbReference>
<sequence length="256" mass="29275">MIYIFYTCIIIGILLLVRMYFIAHENHVHYLSLTYNTFPSSVEKLTIFFISDIHKRIVDETIINEIKEQTDIVVIGGDLTEKNVPLEKTEENLARLSKVAPVYFIWGNNDFEVDKEKLLLLFEKYNVTVLENKRIILKESVENRAINLIGVGEISFERDNLPKALQDVADTDFNIIVCHNPEIINNITTKDNISLILSGHTHGGQIRIFGMGPGKKGDLYRYPNMDHLISNGYGTTMLPLRLGAHPETHLITIKHK</sequence>
<dbReference type="InterPro" id="IPR051158">
    <property type="entry name" value="Metallophosphoesterase_sf"/>
</dbReference>
<keyword evidence="1" id="KW-0472">Membrane</keyword>
<comment type="caution">
    <text evidence="3">The sequence shown here is derived from an EMBL/GenBank/DDBJ whole genome shotgun (WGS) entry which is preliminary data.</text>
</comment>
<name>A0ABX0A586_9BACI</name>
<dbReference type="Proteomes" id="UP000743899">
    <property type="component" value="Unassembled WGS sequence"/>
</dbReference>